<feature type="domain" description="Outer membrane protein beta-barrel" evidence="6">
    <location>
        <begin position="389"/>
        <end position="791"/>
    </location>
</feature>
<dbReference type="Gene3D" id="2.40.170.20">
    <property type="entry name" value="TonB-dependent receptor, beta-barrel domain"/>
    <property type="match status" value="1"/>
</dbReference>
<name>A0A6B9ZM11_9BACT</name>
<dbReference type="GO" id="GO:0009279">
    <property type="term" value="C:cell outer membrane"/>
    <property type="evidence" value="ECO:0007669"/>
    <property type="project" value="UniProtKB-SubCell"/>
</dbReference>
<evidence type="ECO:0000259" key="5">
    <source>
        <dbReference type="Pfam" id="PF07715"/>
    </source>
</evidence>
<dbReference type="PANTHER" id="PTHR40980:SF4">
    <property type="entry name" value="TONB-DEPENDENT RECEPTOR-LIKE BETA-BARREL DOMAIN-CONTAINING PROTEIN"/>
    <property type="match status" value="1"/>
</dbReference>
<proteinExistence type="predicted"/>
<dbReference type="EMBL" id="CP048113">
    <property type="protein sequence ID" value="QHS62859.1"/>
    <property type="molecule type" value="Genomic_DNA"/>
</dbReference>
<evidence type="ECO:0000313" key="7">
    <source>
        <dbReference type="EMBL" id="QHS62859.1"/>
    </source>
</evidence>
<dbReference type="SUPFAM" id="SSF49464">
    <property type="entry name" value="Carboxypeptidase regulatory domain-like"/>
    <property type="match status" value="1"/>
</dbReference>
<keyword evidence="7" id="KW-0675">Receptor</keyword>
<dbReference type="Gene3D" id="2.60.40.1120">
    <property type="entry name" value="Carboxypeptidase-like, regulatory domain"/>
    <property type="match status" value="1"/>
</dbReference>
<dbReference type="Pfam" id="PF07715">
    <property type="entry name" value="Plug"/>
    <property type="match status" value="1"/>
</dbReference>
<evidence type="ECO:0000259" key="6">
    <source>
        <dbReference type="Pfam" id="PF14905"/>
    </source>
</evidence>
<dbReference type="PANTHER" id="PTHR40980">
    <property type="entry name" value="PLUG DOMAIN-CONTAINING PROTEIN"/>
    <property type="match status" value="1"/>
</dbReference>
<dbReference type="InterPro" id="IPR012910">
    <property type="entry name" value="Plug_dom"/>
</dbReference>
<evidence type="ECO:0000256" key="4">
    <source>
        <dbReference type="SAM" id="MobiDB-lite"/>
    </source>
</evidence>
<keyword evidence="3" id="KW-0998">Cell outer membrane</keyword>
<dbReference type="InterPro" id="IPR008969">
    <property type="entry name" value="CarboxyPept-like_regulatory"/>
</dbReference>
<keyword evidence="8" id="KW-1185">Reference proteome</keyword>
<dbReference type="RefSeq" id="WP_162334583.1">
    <property type="nucleotide sequence ID" value="NZ_CP048113.1"/>
</dbReference>
<comment type="subcellular location">
    <subcellularLocation>
        <location evidence="1">Cell outer membrane</location>
    </subcellularLocation>
</comment>
<keyword evidence="2" id="KW-0472">Membrane</keyword>
<dbReference type="AlphaFoldDB" id="A0A6B9ZM11"/>
<feature type="region of interest" description="Disordered" evidence="4">
    <location>
        <begin position="798"/>
        <end position="818"/>
    </location>
</feature>
<dbReference type="SUPFAM" id="SSF56935">
    <property type="entry name" value="Porins"/>
    <property type="match status" value="1"/>
</dbReference>
<evidence type="ECO:0000313" key="8">
    <source>
        <dbReference type="Proteomes" id="UP000476411"/>
    </source>
</evidence>
<organism evidence="7 8">
    <name type="scientific">Chitinophaga agri</name>
    <dbReference type="NCBI Taxonomy" id="2703787"/>
    <lineage>
        <taxon>Bacteria</taxon>
        <taxon>Pseudomonadati</taxon>
        <taxon>Bacteroidota</taxon>
        <taxon>Chitinophagia</taxon>
        <taxon>Chitinophagales</taxon>
        <taxon>Chitinophagaceae</taxon>
        <taxon>Chitinophaga</taxon>
    </lineage>
</organism>
<evidence type="ECO:0000256" key="3">
    <source>
        <dbReference type="ARBA" id="ARBA00023237"/>
    </source>
</evidence>
<gene>
    <name evidence="7" type="ORF">GWR21_25730</name>
</gene>
<accession>A0A6B9ZM11</accession>
<dbReference type="Proteomes" id="UP000476411">
    <property type="component" value="Chromosome"/>
</dbReference>
<feature type="compositionally biased region" description="Basic and acidic residues" evidence="4">
    <location>
        <begin position="802"/>
        <end position="818"/>
    </location>
</feature>
<dbReference type="InterPro" id="IPR037066">
    <property type="entry name" value="Plug_dom_sf"/>
</dbReference>
<dbReference type="Pfam" id="PF14905">
    <property type="entry name" value="OMP_b-brl_3"/>
    <property type="match status" value="1"/>
</dbReference>
<protein>
    <submittedName>
        <fullName evidence="7">TonB-dependent receptor</fullName>
    </submittedName>
</protein>
<sequence>MNLTRINSFTKTKTIVYTSVLMTLAGLIRTTPSYSQHKNFQVKGHVYDETSKKPVSAVSIELYNASPLTKIKSTTSDSTGKFSFQVADTGHFIIRLSDIMHEGLQQKVTIINSDINIDTLYLATRVTTLQEIAVVTKKQFIERKVDKLVLNVESSPASAGGSIMDVLQTAPGVSVTDDLISIKGKKGVTIMINGRPSSLSSSDLTRILQNFPAGAVTRIEILTNPSAQNDAAGSAGIINIVTKKLQVDGFNGSINGSAGFGVYPKYNGGVILNYKVNRLNLFGNYNISNTTGFGKYTSKRIIDQLVFDETGHTKAHNSSQNFNIGLDYEIGKKQLIGISMSGDILKSNSREDFNTKFIQNKMDSSLRVYNVEQSDYNNLSWNLHHNFNINNKGRKLTTNIDYSTFSAPTDALFSNSYMDQDGGLLREVEQLRNNSEVSIKIGSAKMDYTHPVSKMDMTIMAGLKSSIVRTDSDIRFDNKYGDSWHTDTGKTNHFIYDEYINAAYFNVNKKIGAYEIQAGLRAEQTNNTGNLITGNLINKNDYLQFFPSFFISRKLGASHQINFSYGRRINRPSYEDLNPFIFYNSPYSYYQGNTSLRPEFTNALELGYSLNDEFLVSFSYSHTKDYFTYLSYLNDTTKVTKESISNFNRYRSLGTSLSLDKDLFDWWHLSCNADIFYEEFSSFYQTQAFKNNIINVNTNLTTEFSLPGNSALLLTGIYRSPTLDGIKKNLSRYKVDLGYRKSWFDKKLILKVAARDIFYIYRRNGINRIGNLNQEFTNRNDSRVISFDLTYKFGNQKKKTSREKTSNTDELKRIKGLN</sequence>
<evidence type="ECO:0000256" key="2">
    <source>
        <dbReference type="ARBA" id="ARBA00023136"/>
    </source>
</evidence>
<dbReference type="InterPro" id="IPR041700">
    <property type="entry name" value="OMP_b-brl_3"/>
</dbReference>
<dbReference type="InterPro" id="IPR036942">
    <property type="entry name" value="Beta-barrel_TonB_sf"/>
</dbReference>
<dbReference type="Gene3D" id="2.170.130.10">
    <property type="entry name" value="TonB-dependent receptor, plug domain"/>
    <property type="match status" value="1"/>
</dbReference>
<reference evidence="7 8" key="1">
    <citation type="submission" date="2020-01" db="EMBL/GenBank/DDBJ databases">
        <title>Complete genome sequence of Chitinophaga sp. H33E-04 isolated from quinoa roots.</title>
        <authorList>
            <person name="Weon H.-Y."/>
            <person name="Lee S.A."/>
        </authorList>
    </citation>
    <scope>NUCLEOTIDE SEQUENCE [LARGE SCALE GENOMIC DNA]</scope>
    <source>
        <strain evidence="7 8">H33E-04</strain>
    </source>
</reference>
<evidence type="ECO:0000256" key="1">
    <source>
        <dbReference type="ARBA" id="ARBA00004442"/>
    </source>
</evidence>
<dbReference type="KEGG" id="chih:GWR21_25730"/>
<feature type="domain" description="TonB-dependent receptor plug" evidence="5">
    <location>
        <begin position="157"/>
        <end position="236"/>
    </location>
</feature>